<comment type="caution">
    <text evidence="3">The sequence shown here is derived from an EMBL/GenBank/DDBJ whole genome shotgun (WGS) entry which is preliminary data.</text>
</comment>
<dbReference type="PROSITE" id="PS50003">
    <property type="entry name" value="PH_DOMAIN"/>
    <property type="match status" value="1"/>
</dbReference>
<accession>A0A9P6E0Y3</accession>
<evidence type="ECO:0000259" key="2">
    <source>
        <dbReference type="PROSITE" id="PS50003"/>
    </source>
</evidence>
<dbReference type="AlphaFoldDB" id="A0A9P6E0Y3"/>
<dbReference type="Proteomes" id="UP000886523">
    <property type="component" value="Unassembled WGS sequence"/>
</dbReference>
<name>A0A9P6E0Y3_9AGAM</name>
<feature type="non-terminal residue" evidence="3">
    <location>
        <position position="1"/>
    </location>
</feature>
<feature type="domain" description="PH" evidence="2">
    <location>
        <begin position="1"/>
        <end position="56"/>
    </location>
</feature>
<dbReference type="InterPro" id="IPR001849">
    <property type="entry name" value="PH_domain"/>
</dbReference>
<reference evidence="3" key="1">
    <citation type="journal article" date="2020" name="Nat. Commun.">
        <title>Large-scale genome sequencing of mycorrhizal fungi provides insights into the early evolution of symbiotic traits.</title>
        <authorList>
            <person name="Miyauchi S."/>
            <person name="Kiss E."/>
            <person name="Kuo A."/>
            <person name="Drula E."/>
            <person name="Kohler A."/>
            <person name="Sanchez-Garcia M."/>
            <person name="Morin E."/>
            <person name="Andreopoulos B."/>
            <person name="Barry K.W."/>
            <person name="Bonito G."/>
            <person name="Buee M."/>
            <person name="Carver A."/>
            <person name="Chen C."/>
            <person name="Cichocki N."/>
            <person name="Clum A."/>
            <person name="Culley D."/>
            <person name="Crous P.W."/>
            <person name="Fauchery L."/>
            <person name="Girlanda M."/>
            <person name="Hayes R.D."/>
            <person name="Keri Z."/>
            <person name="LaButti K."/>
            <person name="Lipzen A."/>
            <person name="Lombard V."/>
            <person name="Magnuson J."/>
            <person name="Maillard F."/>
            <person name="Murat C."/>
            <person name="Nolan M."/>
            <person name="Ohm R.A."/>
            <person name="Pangilinan J."/>
            <person name="Pereira M.F."/>
            <person name="Perotto S."/>
            <person name="Peter M."/>
            <person name="Pfister S."/>
            <person name="Riley R."/>
            <person name="Sitrit Y."/>
            <person name="Stielow J.B."/>
            <person name="Szollosi G."/>
            <person name="Zifcakova L."/>
            <person name="Stursova M."/>
            <person name="Spatafora J.W."/>
            <person name="Tedersoo L."/>
            <person name="Vaario L.M."/>
            <person name="Yamada A."/>
            <person name="Yan M."/>
            <person name="Wang P."/>
            <person name="Xu J."/>
            <person name="Bruns T."/>
            <person name="Baldrian P."/>
            <person name="Vilgalys R."/>
            <person name="Dunand C."/>
            <person name="Henrissat B."/>
            <person name="Grigoriev I.V."/>
            <person name="Hibbett D."/>
            <person name="Nagy L.G."/>
            <person name="Martin F.M."/>
        </authorList>
    </citation>
    <scope>NUCLEOTIDE SEQUENCE</scope>
    <source>
        <strain evidence="3">UP504</strain>
    </source>
</reference>
<gene>
    <name evidence="3" type="ORF">BS47DRAFT_1290542</name>
</gene>
<dbReference type="Gene3D" id="2.30.29.30">
    <property type="entry name" value="Pleckstrin-homology domain (PH domain)/Phosphotyrosine-binding domain (PTB)"/>
    <property type="match status" value="1"/>
</dbReference>
<sequence length="100" mass="11402">LLRQYTLQHAESGLGSDYLKRRNVMRIRAEGEQFLLQAESVMEVVNWIEAFQAATNVALDLDERTMPKVSSLPRRRRRRRPRASPAVPGGAENPGSPRHH</sequence>
<dbReference type="PANTHER" id="PTHR37283:SF1">
    <property type="entry name" value="PH DOMAIN-CONTAINING PROTEIN YHR131C"/>
    <property type="match status" value="1"/>
</dbReference>
<dbReference type="SUPFAM" id="SSF50729">
    <property type="entry name" value="PH domain-like"/>
    <property type="match status" value="1"/>
</dbReference>
<evidence type="ECO:0000313" key="3">
    <source>
        <dbReference type="EMBL" id="KAF9517660.1"/>
    </source>
</evidence>
<dbReference type="InterPro" id="IPR011993">
    <property type="entry name" value="PH-like_dom_sf"/>
</dbReference>
<dbReference type="OrthoDB" id="5865767at2759"/>
<dbReference type="PANTHER" id="PTHR37283">
    <property type="entry name" value="PH DOMAIN-CONTAINING PROTEIN YHR131C"/>
    <property type="match status" value="1"/>
</dbReference>
<proteinExistence type="predicted"/>
<organism evidence="3 4">
    <name type="scientific">Hydnum rufescens UP504</name>
    <dbReference type="NCBI Taxonomy" id="1448309"/>
    <lineage>
        <taxon>Eukaryota</taxon>
        <taxon>Fungi</taxon>
        <taxon>Dikarya</taxon>
        <taxon>Basidiomycota</taxon>
        <taxon>Agaricomycotina</taxon>
        <taxon>Agaricomycetes</taxon>
        <taxon>Cantharellales</taxon>
        <taxon>Hydnaceae</taxon>
        <taxon>Hydnum</taxon>
    </lineage>
</organism>
<feature type="compositionally biased region" description="Basic residues" evidence="1">
    <location>
        <begin position="73"/>
        <end position="82"/>
    </location>
</feature>
<protein>
    <recommendedName>
        <fullName evidence="2">PH domain-containing protein</fullName>
    </recommendedName>
</protein>
<keyword evidence="4" id="KW-1185">Reference proteome</keyword>
<dbReference type="EMBL" id="MU128930">
    <property type="protein sequence ID" value="KAF9517660.1"/>
    <property type="molecule type" value="Genomic_DNA"/>
</dbReference>
<feature type="region of interest" description="Disordered" evidence="1">
    <location>
        <begin position="62"/>
        <end position="100"/>
    </location>
</feature>
<evidence type="ECO:0000313" key="4">
    <source>
        <dbReference type="Proteomes" id="UP000886523"/>
    </source>
</evidence>
<evidence type="ECO:0000256" key="1">
    <source>
        <dbReference type="SAM" id="MobiDB-lite"/>
    </source>
</evidence>